<keyword evidence="1" id="KW-0812">Transmembrane</keyword>
<feature type="transmembrane region" description="Helical" evidence="1">
    <location>
        <begin position="175"/>
        <end position="192"/>
    </location>
</feature>
<feature type="transmembrane region" description="Helical" evidence="1">
    <location>
        <begin position="152"/>
        <end position="169"/>
    </location>
</feature>
<keyword evidence="1" id="KW-0472">Membrane</keyword>
<protein>
    <recommendedName>
        <fullName evidence="4">Yip1 domain-containing protein</fullName>
    </recommendedName>
</protein>
<sequence length="236" mass="25854">MTDKPDSSPGLDHLSEDTTGFGRRELRTVRDAFVRPAAMLEAYMNLGPTGGGEYARPLRFYFTLCGILMLQLFLMGGATLMLGQLGSEVLDPLIARSGKSRDVFLSDADNWMSLVLVPINAVLYALASAPLLRWWDPENLGWRRAFRGTFHYLNVWTLPFVPIGFLAYMPATAGWMSLVMVILSFIAFLRIGKGRWYRSTLGGVVKAAVLTLATFLAALVAYLPTTAIGLLGGVLG</sequence>
<keyword evidence="1" id="KW-1133">Transmembrane helix</keyword>
<feature type="transmembrane region" description="Helical" evidence="1">
    <location>
        <begin position="204"/>
        <end position="223"/>
    </location>
</feature>
<feature type="transmembrane region" description="Helical" evidence="1">
    <location>
        <begin position="111"/>
        <end position="132"/>
    </location>
</feature>
<evidence type="ECO:0000313" key="3">
    <source>
        <dbReference type="Proteomes" id="UP001169063"/>
    </source>
</evidence>
<dbReference type="RefSeq" id="WP_302108506.1">
    <property type="nucleotide sequence ID" value="NZ_JAUKTR010000001.1"/>
</dbReference>
<organism evidence="2 3">
    <name type="scientific">Peiella sedimenti</name>
    <dbReference type="NCBI Taxonomy" id="3061083"/>
    <lineage>
        <taxon>Bacteria</taxon>
        <taxon>Pseudomonadati</taxon>
        <taxon>Pseudomonadota</taxon>
        <taxon>Alphaproteobacteria</taxon>
        <taxon>Caulobacterales</taxon>
        <taxon>Caulobacteraceae</taxon>
        <taxon>Peiella</taxon>
    </lineage>
</organism>
<evidence type="ECO:0000256" key="1">
    <source>
        <dbReference type="SAM" id="Phobius"/>
    </source>
</evidence>
<dbReference type="Proteomes" id="UP001169063">
    <property type="component" value="Unassembled WGS sequence"/>
</dbReference>
<gene>
    <name evidence="2" type="ORF">Q0812_01405</name>
</gene>
<comment type="caution">
    <text evidence="2">The sequence shown here is derived from an EMBL/GenBank/DDBJ whole genome shotgun (WGS) entry which is preliminary data.</text>
</comment>
<evidence type="ECO:0008006" key="4">
    <source>
        <dbReference type="Google" id="ProtNLM"/>
    </source>
</evidence>
<accession>A0ABT8SHS7</accession>
<reference evidence="2" key="1">
    <citation type="submission" date="2023-07" db="EMBL/GenBank/DDBJ databases">
        <title>Brevundimonas soil sp. nov., isolated from the soil of chemical plant.</title>
        <authorList>
            <person name="Wu N."/>
        </authorList>
    </citation>
    <scope>NUCLEOTIDE SEQUENCE</scope>
    <source>
        <strain evidence="2">XZ-24</strain>
    </source>
</reference>
<proteinExistence type="predicted"/>
<keyword evidence="3" id="KW-1185">Reference proteome</keyword>
<feature type="transmembrane region" description="Helical" evidence="1">
    <location>
        <begin position="60"/>
        <end position="82"/>
    </location>
</feature>
<dbReference type="EMBL" id="JAUKTR010000001">
    <property type="protein sequence ID" value="MDO1558084.1"/>
    <property type="molecule type" value="Genomic_DNA"/>
</dbReference>
<name>A0ABT8SHS7_9CAUL</name>
<evidence type="ECO:0000313" key="2">
    <source>
        <dbReference type="EMBL" id="MDO1558084.1"/>
    </source>
</evidence>